<name>F6VV11_CIOIN</name>
<protein>
    <submittedName>
        <fullName evidence="2">Uncharacterized LOC100183521</fullName>
    </submittedName>
</protein>
<feature type="region of interest" description="Disordered" evidence="1">
    <location>
        <begin position="69"/>
        <end position="129"/>
    </location>
</feature>
<reference evidence="2" key="4">
    <citation type="submission" date="2025-09" db="UniProtKB">
        <authorList>
            <consortium name="Ensembl"/>
        </authorList>
    </citation>
    <scope>IDENTIFICATION</scope>
</reference>
<feature type="compositionally biased region" description="Basic and acidic residues" evidence="1">
    <location>
        <begin position="8"/>
        <end position="22"/>
    </location>
</feature>
<gene>
    <name evidence="2" type="primary">LOC100183521</name>
</gene>
<dbReference type="HOGENOM" id="CLU_828891_0_0_1"/>
<feature type="region of interest" description="Disordered" evidence="1">
    <location>
        <begin position="151"/>
        <end position="189"/>
    </location>
</feature>
<feature type="region of interest" description="Disordered" evidence="1">
    <location>
        <begin position="1"/>
        <end position="22"/>
    </location>
</feature>
<dbReference type="Proteomes" id="UP000008144">
    <property type="component" value="Chromosome 9"/>
</dbReference>
<dbReference type="InterPro" id="IPR031525">
    <property type="entry name" value="CC190"/>
</dbReference>
<reference evidence="2" key="2">
    <citation type="journal article" date="2008" name="Genome Biol.">
        <title>Improved genome assembly and evidence-based global gene model set for the chordate Ciona intestinalis: new insight into intron and operon populations.</title>
        <authorList>
            <person name="Satou Y."/>
            <person name="Mineta K."/>
            <person name="Ogasawara M."/>
            <person name="Sasakura Y."/>
            <person name="Shoguchi E."/>
            <person name="Ueno K."/>
            <person name="Yamada L."/>
            <person name="Matsumoto J."/>
            <person name="Wasserscheid J."/>
            <person name="Dewar K."/>
            <person name="Wiley G.B."/>
            <person name="Macmil S.L."/>
            <person name="Roe B.A."/>
            <person name="Zeller R.W."/>
            <person name="Hastings K.E."/>
            <person name="Lemaire P."/>
            <person name="Lindquist E."/>
            <person name="Endo T."/>
            <person name="Hotta K."/>
            <person name="Inaba K."/>
        </authorList>
    </citation>
    <scope>NUCLEOTIDE SEQUENCE [LARGE SCALE GENOMIC DNA]</scope>
    <source>
        <strain evidence="2">wild type</strain>
    </source>
</reference>
<feature type="compositionally biased region" description="Basic and acidic residues" evidence="1">
    <location>
        <begin position="167"/>
        <end position="180"/>
    </location>
</feature>
<feature type="compositionally biased region" description="Basic residues" evidence="1">
    <location>
        <begin position="155"/>
        <end position="166"/>
    </location>
</feature>
<proteinExistence type="predicted"/>
<dbReference type="InParanoid" id="F6VV11"/>
<dbReference type="GeneID" id="100183521"/>
<organism evidence="2 3">
    <name type="scientific">Ciona intestinalis</name>
    <name type="common">Transparent sea squirt</name>
    <name type="synonym">Ascidia intestinalis</name>
    <dbReference type="NCBI Taxonomy" id="7719"/>
    <lineage>
        <taxon>Eukaryota</taxon>
        <taxon>Metazoa</taxon>
        <taxon>Chordata</taxon>
        <taxon>Tunicata</taxon>
        <taxon>Ascidiacea</taxon>
        <taxon>Phlebobranchia</taxon>
        <taxon>Cionidae</taxon>
        <taxon>Ciona</taxon>
    </lineage>
</organism>
<dbReference type="EMBL" id="EAAA01002963">
    <property type="status" value="NOT_ANNOTATED_CDS"/>
    <property type="molecule type" value="Genomic_DNA"/>
</dbReference>
<dbReference type="AlphaFoldDB" id="F6VV11"/>
<evidence type="ECO:0000313" key="3">
    <source>
        <dbReference type="Proteomes" id="UP000008144"/>
    </source>
</evidence>
<feature type="region of interest" description="Disordered" evidence="1">
    <location>
        <begin position="209"/>
        <end position="247"/>
    </location>
</feature>
<feature type="compositionally biased region" description="Polar residues" evidence="1">
    <location>
        <begin position="237"/>
        <end position="247"/>
    </location>
</feature>
<dbReference type="RefSeq" id="XP_002124399.4">
    <property type="nucleotide sequence ID" value="XM_002124363.5"/>
</dbReference>
<dbReference type="OMA" id="EVEHNDE"/>
<reference evidence="3" key="1">
    <citation type="journal article" date="2002" name="Science">
        <title>The draft genome of Ciona intestinalis: insights into chordate and vertebrate origins.</title>
        <authorList>
            <person name="Dehal P."/>
            <person name="Satou Y."/>
            <person name="Campbell R.K."/>
            <person name="Chapman J."/>
            <person name="Degnan B."/>
            <person name="De Tomaso A."/>
            <person name="Davidson B."/>
            <person name="Di Gregorio A."/>
            <person name="Gelpke M."/>
            <person name="Goodstein D.M."/>
            <person name="Harafuji N."/>
            <person name="Hastings K.E."/>
            <person name="Ho I."/>
            <person name="Hotta K."/>
            <person name="Huang W."/>
            <person name="Kawashima T."/>
            <person name="Lemaire P."/>
            <person name="Martinez D."/>
            <person name="Meinertzhagen I.A."/>
            <person name="Necula S."/>
            <person name="Nonaka M."/>
            <person name="Putnam N."/>
            <person name="Rash S."/>
            <person name="Saiga H."/>
            <person name="Satake M."/>
            <person name="Terry A."/>
            <person name="Yamada L."/>
            <person name="Wang H.G."/>
            <person name="Awazu S."/>
            <person name="Azumi K."/>
            <person name="Boore J."/>
            <person name="Branno M."/>
            <person name="Chin-Bow S."/>
            <person name="DeSantis R."/>
            <person name="Doyle S."/>
            <person name="Francino P."/>
            <person name="Keys D.N."/>
            <person name="Haga S."/>
            <person name="Hayashi H."/>
            <person name="Hino K."/>
            <person name="Imai K.S."/>
            <person name="Inaba K."/>
            <person name="Kano S."/>
            <person name="Kobayashi K."/>
            <person name="Kobayashi M."/>
            <person name="Lee B.I."/>
            <person name="Makabe K.W."/>
            <person name="Manohar C."/>
            <person name="Matassi G."/>
            <person name="Medina M."/>
            <person name="Mochizuki Y."/>
            <person name="Mount S."/>
            <person name="Morishita T."/>
            <person name="Miura S."/>
            <person name="Nakayama A."/>
            <person name="Nishizaka S."/>
            <person name="Nomoto H."/>
            <person name="Ohta F."/>
            <person name="Oishi K."/>
            <person name="Rigoutsos I."/>
            <person name="Sano M."/>
            <person name="Sasaki A."/>
            <person name="Sasakura Y."/>
            <person name="Shoguchi E."/>
            <person name="Shin-i T."/>
            <person name="Spagnuolo A."/>
            <person name="Stainier D."/>
            <person name="Suzuki M.M."/>
            <person name="Tassy O."/>
            <person name="Takatori N."/>
            <person name="Tokuoka M."/>
            <person name="Yagi K."/>
            <person name="Yoshizaki F."/>
            <person name="Wada S."/>
            <person name="Zhang C."/>
            <person name="Hyatt P.D."/>
            <person name="Larimer F."/>
            <person name="Detter C."/>
            <person name="Doggett N."/>
            <person name="Glavina T."/>
            <person name="Hawkins T."/>
            <person name="Richardson P."/>
            <person name="Lucas S."/>
            <person name="Kohara Y."/>
            <person name="Levine M."/>
            <person name="Satoh N."/>
            <person name="Rokhsar D.S."/>
        </authorList>
    </citation>
    <scope>NUCLEOTIDE SEQUENCE [LARGE SCALE GENOMIC DNA]</scope>
</reference>
<accession>F6VV11</accession>
<feature type="compositionally biased region" description="Basic and acidic residues" evidence="1">
    <location>
        <begin position="83"/>
        <end position="104"/>
    </location>
</feature>
<dbReference type="PANTHER" id="PTHR36871">
    <property type="entry name" value="COILED-COIL DOMAIN-CONTAINING PROTEIN 190"/>
    <property type="match status" value="1"/>
</dbReference>
<accession>A0A1W2WA44</accession>
<evidence type="ECO:0000256" key="1">
    <source>
        <dbReference type="SAM" id="MobiDB-lite"/>
    </source>
</evidence>
<dbReference type="Ensembl" id="ENSCINT00000024247.2">
    <property type="protein sequence ID" value="ENSCINP00000024001.2"/>
    <property type="gene ID" value="ENSCING00000012985.2"/>
</dbReference>
<evidence type="ECO:0000313" key="2">
    <source>
        <dbReference type="Ensembl" id="ENSCINP00000024001.2"/>
    </source>
</evidence>
<dbReference type="PANTHER" id="PTHR36871:SF1">
    <property type="entry name" value="COILED-COIL DOMAIN-CONTAINING PROTEIN 190"/>
    <property type="match status" value="1"/>
</dbReference>
<sequence>MKGLNYDIVRRSDAARRSSKRAEARLARKFNEAGGIEDEMRYHLANMKREQASLRRELQGLKFEYKKITKEANSKNGIIHKAHPGEVEHNDENGEREDKSKENPKSAGDYGKNYFGYHSSPGSHKSHNRTVREIEKSLECYFETSNNEAAEHEAKKKLKHQKKHNKTVQDKVETWKEKNTSRRRFSTTVPPNLRHLAFLRKELVNNDTNIEENEPNSPNVTTLPPLPKQSDEKKSPRVTSPAPNDVTSLERVVEVDATKPCEKRTSVVSSTNKTQKASDLVFDADLYAPYGKLRMAHRLPDFTKAFNEAKQARYVRTRHKREFERKMSVGEIFKD</sequence>
<keyword evidence="3" id="KW-1185">Reference proteome</keyword>
<reference evidence="2" key="3">
    <citation type="submission" date="2025-08" db="UniProtKB">
        <authorList>
            <consortium name="Ensembl"/>
        </authorList>
    </citation>
    <scope>IDENTIFICATION</scope>
</reference>
<dbReference type="KEGG" id="cin:100183521"/>
<dbReference type="OrthoDB" id="10050903at2759"/>